<evidence type="ECO:0000313" key="3">
    <source>
        <dbReference type="Proteomes" id="UP001595696"/>
    </source>
</evidence>
<keyword evidence="1" id="KW-0732">Signal</keyword>
<proteinExistence type="predicted"/>
<organism evidence="2 3">
    <name type="scientific">Nocardia jiangsuensis</name>
    <dbReference type="NCBI Taxonomy" id="1691563"/>
    <lineage>
        <taxon>Bacteria</taxon>
        <taxon>Bacillati</taxon>
        <taxon>Actinomycetota</taxon>
        <taxon>Actinomycetes</taxon>
        <taxon>Mycobacteriales</taxon>
        <taxon>Nocardiaceae</taxon>
        <taxon>Nocardia</taxon>
    </lineage>
</organism>
<dbReference type="Proteomes" id="UP001595696">
    <property type="component" value="Unassembled WGS sequence"/>
</dbReference>
<dbReference type="PROSITE" id="PS51257">
    <property type="entry name" value="PROKAR_LIPOPROTEIN"/>
    <property type="match status" value="1"/>
</dbReference>
<comment type="caution">
    <text evidence="2">The sequence shown here is derived from an EMBL/GenBank/DDBJ whole genome shotgun (WGS) entry which is preliminary data.</text>
</comment>
<reference evidence="3" key="1">
    <citation type="journal article" date="2019" name="Int. J. Syst. Evol. Microbiol.">
        <title>The Global Catalogue of Microorganisms (GCM) 10K type strain sequencing project: providing services to taxonomists for standard genome sequencing and annotation.</title>
        <authorList>
            <consortium name="The Broad Institute Genomics Platform"/>
            <consortium name="The Broad Institute Genome Sequencing Center for Infectious Disease"/>
            <person name="Wu L."/>
            <person name="Ma J."/>
        </authorList>
    </citation>
    <scope>NUCLEOTIDE SEQUENCE [LARGE SCALE GENOMIC DNA]</scope>
    <source>
        <strain evidence="3">CGMCC 4.7330</strain>
    </source>
</reference>
<dbReference type="RefSeq" id="WP_378611176.1">
    <property type="nucleotide sequence ID" value="NZ_JBHSAX010000005.1"/>
</dbReference>
<evidence type="ECO:0008006" key="4">
    <source>
        <dbReference type="Google" id="ProtNLM"/>
    </source>
</evidence>
<evidence type="ECO:0000256" key="1">
    <source>
        <dbReference type="SAM" id="SignalP"/>
    </source>
</evidence>
<dbReference type="EMBL" id="JBHSAX010000005">
    <property type="protein sequence ID" value="MFC3961422.1"/>
    <property type="molecule type" value="Genomic_DNA"/>
</dbReference>
<keyword evidence="3" id="KW-1185">Reference proteome</keyword>
<protein>
    <recommendedName>
        <fullName evidence="4">Acid stress chaperone HdeA</fullName>
    </recommendedName>
</protein>
<feature type="chain" id="PRO_5047342234" description="Acid stress chaperone HdeA" evidence="1">
    <location>
        <begin position="23"/>
        <end position="110"/>
    </location>
</feature>
<name>A0ABV8DMY6_9NOCA</name>
<accession>A0ABV8DMY6</accession>
<gene>
    <name evidence="2" type="ORF">ACFO0B_05400</name>
</gene>
<evidence type="ECO:0000313" key="2">
    <source>
        <dbReference type="EMBL" id="MFC3961422.1"/>
    </source>
</evidence>
<feature type="signal peptide" evidence="1">
    <location>
        <begin position="1"/>
        <end position="22"/>
    </location>
</feature>
<sequence length="110" mass="11593">MRHTSIRHRLPRIAGIAFIVTAAVLGGAGCDQVEEAVNRGGDTPCNDYIAQSTEDKRTTVTKYLEDDRGSAPEATTVDAAIGAIDLMCRAQANAATPIREADLGGILAPR</sequence>